<reference evidence="1 2" key="1">
    <citation type="submission" date="2017-10" db="EMBL/GenBank/DDBJ databases">
        <title>Novel microbial diversity and functional potential in the marine mammal oral microbiome.</title>
        <authorList>
            <person name="Dudek N.K."/>
            <person name="Sun C.L."/>
            <person name="Burstein D."/>
            <person name="Kantor R.S."/>
            <person name="Aliaga Goltsman D.S."/>
            <person name="Bik E.M."/>
            <person name="Thomas B.C."/>
            <person name="Banfield J.F."/>
            <person name="Relman D.A."/>
        </authorList>
    </citation>
    <scope>NUCLEOTIDE SEQUENCE [LARGE SCALE GENOMIC DNA]</scope>
    <source>
        <strain evidence="1">DOLJORAL78_47_16</strain>
    </source>
</reference>
<comment type="caution">
    <text evidence="1">The sequence shown here is derived from an EMBL/GenBank/DDBJ whole genome shotgun (WGS) entry which is preliminary data.</text>
</comment>
<dbReference type="AlphaFoldDB" id="A0A2G6KFZ3"/>
<name>A0A2G6KFZ3_9BACT</name>
<sequence length="118" mass="12971">MATIELNALEEISGFQAGALVDLESGFALAKVGGGIDLELAAAGNSEVYKAKLNVAEKLGLKEDIEDILISMRSSYHLIRPLQNKTNYFLYLVLNRKKANLAMARHDLKTLEESLDFS</sequence>
<evidence type="ECO:0000313" key="2">
    <source>
        <dbReference type="Proteomes" id="UP000230821"/>
    </source>
</evidence>
<evidence type="ECO:0000313" key="1">
    <source>
        <dbReference type="EMBL" id="PIE34310.1"/>
    </source>
</evidence>
<proteinExistence type="predicted"/>
<organism evidence="1 2">
    <name type="scientific">candidate division KSB3 bacterium</name>
    <dbReference type="NCBI Taxonomy" id="2044937"/>
    <lineage>
        <taxon>Bacteria</taxon>
        <taxon>candidate division KSB3</taxon>
    </lineage>
</organism>
<protein>
    <recommendedName>
        <fullName evidence="3">Roadblock/LAMTOR2 domain-containing protein</fullName>
    </recommendedName>
</protein>
<evidence type="ECO:0008006" key="3">
    <source>
        <dbReference type="Google" id="ProtNLM"/>
    </source>
</evidence>
<dbReference type="Proteomes" id="UP000230821">
    <property type="component" value="Unassembled WGS sequence"/>
</dbReference>
<gene>
    <name evidence="1" type="ORF">CSA56_07960</name>
</gene>
<accession>A0A2G6KFZ3</accession>
<dbReference type="EMBL" id="PDSK01000090">
    <property type="protein sequence ID" value="PIE34310.1"/>
    <property type="molecule type" value="Genomic_DNA"/>
</dbReference>